<accession>A0A4P8I835</accession>
<name>A0A4P8I835_9FIRM</name>
<dbReference type="AlphaFoldDB" id="A0A4P8I835"/>
<evidence type="ECO:0008006" key="4">
    <source>
        <dbReference type="Google" id="ProtNLM"/>
    </source>
</evidence>
<proteinExistence type="predicted"/>
<evidence type="ECO:0000313" key="3">
    <source>
        <dbReference type="Proteomes" id="UP000298653"/>
    </source>
</evidence>
<evidence type="ECO:0000313" key="2">
    <source>
        <dbReference type="EMBL" id="QCP33526.1"/>
    </source>
</evidence>
<dbReference type="RefSeq" id="WP_137327191.1">
    <property type="nucleotide sequence ID" value="NZ_CP040058.1"/>
</dbReference>
<evidence type="ECO:0000256" key="1">
    <source>
        <dbReference type="SAM" id="Phobius"/>
    </source>
</evidence>
<dbReference type="OrthoDB" id="2066950at2"/>
<keyword evidence="1" id="KW-1133">Transmembrane helix</keyword>
<feature type="transmembrane region" description="Helical" evidence="1">
    <location>
        <begin position="73"/>
        <end position="96"/>
    </location>
</feature>
<dbReference type="EMBL" id="CP040058">
    <property type="protein sequence ID" value="QCP33526.1"/>
    <property type="molecule type" value="Genomic_DNA"/>
</dbReference>
<reference evidence="2 3" key="1">
    <citation type="submission" date="2019-05" db="EMBL/GenBank/DDBJ databases">
        <title>Complete genome sequencing of Anaerostipes rhamnosivorans.</title>
        <authorList>
            <person name="Bui T.P.N."/>
            <person name="de Vos W.M."/>
        </authorList>
    </citation>
    <scope>NUCLEOTIDE SEQUENCE [LARGE SCALE GENOMIC DNA]</scope>
    <source>
        <strain evidence="2 3">1y2</strain>
    </source>
</reference>
<organism evidence="2 3">
    <name type="scientific">Anaerostipes rhamnosivorans</name>
    <dbReference type="NCBI Taxonomy" id="1229621"/>
    <lineage>
        <taxon>Bacteria</taxon>
        <taxon>Bacillati</taxon>
        <taxon>Bacillota</taxon>
        <taxon>Clostridia</taxon>
        <taxon>Lachnospirales</taxon>
        <taxon>Lachnospiraceae</taxon>
        <taxon>Anaerostipes</taxon>
    </lineage>
</organism>
<dbReference type="KEGG" id="arf:AR1Y2_0072"/>
<keyword evidence="1" id="KW-0812">Transmembrane</keyword>
<gene>
    <name evidence="2" type="ORF">AR1Y2_0072</name>
</gene>
<keyword evidence="1" id="KW-0472">Membrane</keyword>
<keyword evidence="3" id="KW-1185">Reference proteome</keyword>
<protein>
    <recommendedName>
        <fullName evidence="4">DUF4367 domain-containing protein</fullName>
    </recommendedName>
</protein>
<sequence length="279" mass="32744">MRRFVKKRWELEWMTEFLKLEPDHEKLNHIEHILECINPLEYEQRLERGEFYCEHLKRRNEQKSRRKKKYLSIAAKAAIFVLVFIISAQVICYAITGKSIFHYFDQIKEEATVVDINVHDSDGESIFDILMKIKNYAESQENGQNGEFQNKKVTSWNEVDEISNGRVVYPRKSPKGWKLEELTIEVLGTEVGASLATYKKGNKNFYYVVEDCSGQDGNTRVYFAEKRRKIKVVNYEGGKFYIYKGKESLSILGNIHKYQIHIVGYLTVNEALDLIYSIK</sequence>
<dbReference type="Proteomes" id="UP000298653">
    <property type="component" value="Chromosome"/>
</dbReference>